<dbReference type="Pfam" id="PF20159">
    <property type="entry name" value="YidB"/>
    <property type="match status" value="1"/>
</dbReference>
<gene>
    <name evidence="1" type="ORF">B9K05_02295</name>
</gene>
<reference evidence="1 2" key="1">
    <citation type="submission" date="2017-04" db="EMBL/GenBank/DDBJ databases">
        <title>Kefir bacterial isolates.</title>
        <authorList>
            <person name="Kim Y."/>
            <person name="Blasche S."/>
            <person name="Patil K.R."/>
        </authorList>
    </citation>
    <scope>NUCLEOTIDE SEQUENCE [LARGE SCALE GENOMIC DNA]</scope>
    <source>
        <strain evidence="1 2">KR-2</strain>
    </source>
</reference>
<name>A0A270BTS3_9PROT</name>
<dbReference type="OrthoDB" id="4235777at2"/>
<dbReference type="STRING" id="1231343.Absy_005_056"/>
<protein>
    <recommendedName>
        <fullName evidence="3">DUF937 domain-containing protein</fullName>
    </recommendedName>
</protein>
<keyword evidence="2" id="KW-1185">Reference proteome</keyword>
<dbReference type="InterPro" id="IPR027405">
    <property type="entry name" value="YidB-like"/>
</dbReference>
<dbReference type="EMBL" id="NDFP01000002">
    <property type="protein sequence ID" value="PAL28440.1"/>
    <property type="molecule type" value="Genomic_DNA"/>
</dbReference>
<sequence>MGKMVDMSDFFQNLVGKVESVLGGDVQTLVKQQLQALTQPQTIQTLLDRADQAGLGDKVRSWISQSGNVPATPDEIRAILGSGTVHDLVEKTGLPADAVVTALVHFLPDAVDKNTPEGVLPAAGTTKSA</sequence>
<dbReference type="SUPFAM" id="SSF140804">
    <property type="entry name" value="YidB-like"/>
    <property type="match status" value="1"/>
</dbReference>
<evidence type="ECO:0000313" key="1">
    <source>
        <dbReference type="EMBL" id="PAL28440.1"/>
    </source>
</evidence>
<evidence type="ECO:0008006" key="3">
    <source>
        <dbReference type="Google" id="ProtNLM"/>
    </source>
</evidence>
<dbReference type="InterPro" id="IPR045372">
    <property type="entry name" value="YidB"/>
</dbReference>
<organism evidence="1 2">
    <name type="scientific">Acetobacter syzygii</name>
    <dbReference type="NCBI Taxonomy" id="146476"/>
    <lineage>
        <taxon>Bacteria</taxon>
        <taxon>Pseudomonadati</taxon>
        <taxon>Pseudomonadota</taxon>
        <taxon>Alphaproteobacteria</taxon>
        <taxon>Acetobacterales</taxon>
        <taxon>Acetobacteraceae</taxon>
        <taxon>Acetobacter</taxon>
    </lineage>
</organism>
<dbReference type="Gene3D" id="1.10.10.690">
    <property type="entry name" value="YidB-like"/>
    <property type="match status" value="1"/>
</dbReference>
<evidence type="ECO:0000313" key="2">
    <source>
        <dbReference type="Proteomes" id="UP000216033"/>
    </source>
</evidence>
<comment type="caution">
    <text evidence="1">The sequence shown here is derived from an EMBL/GenBank/DDBJ whole genome shotgun (WGS) entry which is preliminary data.</text>
</comment>
<accession>A0A270BTS3</accession>
<proteinExistence type="predicted"/>
<dbReference type="Proteomes" id="UP000216033">
    <property type="component" value="Unassembled WGS sequence"/>
</dbReference>
<dbReference type="AlphaFoldDB" id="A0A270BTS3"/>